<dbReference type="GO" id="GO:0009401">
    <property type="term" value="P:phosphoenolpyruvate-dependent sugar phosphotransferase system"/>
    <property type="evidence" value="ECO:0007669"/>
    <property type="project" value="InterPro"/>
</dbReference>
<feature type="transmembrane region" description="Helical" evidence="8">
    <location>
        <begin position="70"/>
        <end position="89"/>
    </location>
</feature>
<feature type="transmembrane region" description="Helical" evidence="8">
    <location>
        <begin position="278"/>
        <end position="294"/>
    </location>
</feature>
<evidence type="ECO:0000313" key="10">
    <source>
        <dbReference type="EMBL" id="MBC2003651.1"/>
    </source>
</evidence>
<evidence type="ECO:0000259" key="9">
    <source>
        <dbReference type="Pfam" id="PF13303"/>
    </source>
</evidence>
<evidence type="ECO:0000256" key="2">
    <source>
        <dbReference type="ARBA" id="ARBA00022448"/>
    </source>
</evidence>
<evidence type="ECO:0000256" key="5">
    <source>
        <dbReference type="ARBA" id="ARBA00022692"/>
    </source>
</evidence>
<feature type="transmembrane region" description="Helical" evidence="8">
    <location>
        <begin position="300"/>
        <end position="323"/>
    </location>
</feature>
<keyword evidence="4" id="KW-0762">Sugar transport</keyword>
<proteinExistence type="predicted"/>
<evidence type="ECO:0000256" key="3">
    <source>
        <dbReference type="ARBA" id="ARBA00022475"/>
    </source>
</evidence>
<evidence type="ECO:0000256" key="4">
    <source>
        <dbReference type="ARBA" id="ARBA00022597"/>
    </source>
</evidence>
<dbReference type="GO" id="GO:0008982">
    <property type="term" value="F:protein-N(PI)-phosphohistidine-sugar phosphotransferase activity"/>
    <property type="evidence" value="ECO:0007669"/>
    <property type="project" value="InterPro"/>
</dbReference>
<feature type="domain" description="Phosphotransferase system EIIC" evidence="9">
    <location>
        <begin position="10"/>
        <end position="335"/>
    </location>
</feature>
<name>A0A842CN26_9LIST</name>
<keyword evidence="6 8" id="KW-1133">Transmembrane helix</keyword>
<organism evidence="10 11">
    <name type="scientific">Listeria booriae</name>
    <dbReference type="NCBI Taxonomy" id="1552123"/>
    <lineage>
        <taxon>Bacteria</taxon>
        <taxon>Bacillati</taxon>
        <taxon>Bacillota</taxon>
        <taxon>Bacilli</taxon>
        <taxon>Bacillales</taxon>
        <taxon>Listeriaceae</taxon>
        <taxon>Listeria</taxon>
    </lineage>
</organism>
<protein>
    <submittedName>
        <fullName evidence="10">PTS transporter subunit IIC</fullName>
    </submittedName>
</protein>
<dbReference type="Pfam" id="PF13303">
    <property type="entry name" value="PTS_EIIC_2"/>
    <property type="match status" value="1"/>
</dbReference>
<keyword evidence="7 8" id="KW-0472">Membrane</keyword>
<evidence type="ECO:0000313" key="11">
    <source>
        <dbReference type="Proteomes" id="UP000546806"/>
    </source>
</evidence>
<comment type="caution">
    <text evidence="10">The sequence shown here is derived from an EMBL/GenBank/DDBJ whole genome shotgun (WGS) entry which is preliminary data.</text>
</comment>
<keyword evidence="3" id="KW-1003">Cell membrane</keyword>
<evidence type="ECO:0000256" key="7">
    <source>
        <dbReference type="ARBA" id="ARBA00023136"/>
    </source>
</evidence>
<dbReference type="Proteomes" id="UP000546806">
    <property type="component" value="Unassembled WGS sequence"/>
</dbReference>
<sequence length="339" mass="34467">MKDYIVDRSYKASMGIANAVLVTLGIGLLLQTIGQMVGFEWLAQIGAVGKLLLIPGLGVGIAICLGANTLVVISAAAASVIGGGAILALDNGGGFSIIGGEPIGAILAVIVAVWVGKRVTGKTNFDMILIPAAALLAGGISGLLFSKIMAPVLTAASGGITSLVSGSPILSSMVISLVFAILILSPASSAALAIALQLDPTASAAALIGCSVQFVSFAVLGFRDNNWGAFFAQLICTPKLQTPNIIKRPAVMIVPLLSAVIASPIGVLVFHLQASAEVAGMGLCAFVAPLYLIANSGWLAFGAFLLVAVVIPAVIALIARPFLLRSSWLRSGDLRVELE</sequence>
<feature type="transmembrane region" description="Helical" evidence="8">
    <location>
        <begin position="169"/>
        <end position="195"/>
    </location>
</feature>
<feature type="transmembrane region" description="Helical" evidence="8">
    <location>
        <begin position="202"/>
        <end position="222"/>
    </location>
</feature>
<evidence type="ECO:0000256" key="6">
    <source>
        <dbReference type="ARBA" id="ARBA00022989"/>
    </source>
</evidence>
<accession>A0A842CN26</accession>
<dbReference type="GO" id="GO:0005886">
    <property type="term" value="C:plasma membrane"/>
    <property type="evidence" value="ECO:0007669"/>
    <property type="project" value="UniProtKB-SubCell"/>
</dbReference>
<keyword evidence="5 8" id="KW-0812">Transmembrane</keyword>
<gene>
    <name evidence="10" type="ORF">HCA78_07740</name>
</gene>
<dbReference type="AlphaFoldDB" id="A0A842CN26"/>
<dbReference type="InterPro" id="IPR003352">
    <property type="entry name" value="PTS_EIIC"/>
</dbReference>
<feature type="transmembrane region" description="Helical" evidence="8">
    <location>
        <begin position="128"/>
        <end position="149"/>
    </location>
</feature>
<comment type="subcellular location">
    <subcellularLocation>
        <location evidence="1">Cell membrane</location>
        <topology evidence="1">Multi-pass membrane protein</topology>
    </subcellularLocation>
</comment>
<reference evidence="10 11" key="1">
    <citation type="submission" date="2020-03" db="EMBL/GenBank/DDBJ databases">
        <title>Soil Listeria distribution.</title>
        <authorList>
            <person name="Liao J."/>
            <person name="Wiedmann M."/>
        </authorList>
    </citation>
    <scope>NUCLEOTIDE SEQUENCE [LARGE SCALE GENOMIC DNA]</scope>
    <source>
        <strain evidence="10 11">FSL L7-0435</strain>
    </source>
</reference>
<feature type="transmembrane region" description="Helical" evidence="8">
    <location>
        <begin position="95"/>
        <end position="116"/>
    </location>
</feature>
<feature type="transmembrane region" description="Helical" evidence="8">
    <location>
        <begin position="42"/>
        <end position="63"/>
    </location>
</feature>
<feature type="transmembrane region" description="Helical" evidence="8">
    <location>
        <begin position="250"/>
        <end position="271"/>
    </location>
</feature>
<dbReference type="RefSeq" id="WP_185533178.1">
    <property type="nucleotide sequence ID" value="NZ_JAARWW010000003.1"/>
</dbReference>
<keyword evidence="2" id="KW-0813">Transport</keyword>
<feature type="transmembrane region" description="Helical" evidence="8">
    <location>
        <begin position="12"/>
        <end position="30"/>
    </location>
</feature>
<evidence type="ECO:0000256" key="8">
    <source>
        <dbReference type="SAM" id="Phobius"/>
    </source>
</evidence>
<dbReference type="EMBL" id="JAARWW010000003">
    <property type="protein sequence ID" value="MBC2003651.1"/>
    <property type="molecule type" value="Genomic_DNA"/>
</dbReference>
<evidence type="ECO:0000256" key="1">
    <source>
        <dbReference type="ARBA" id="ARBA00004651"/>
    </source>
</evidence>